<dbReference type="AlphaFoldDB" id="A0A176WEI3"/>
<keyword evidence="3" id="KW-1185">Reference proteome</keyword>
<evidence type="ECO:0000313" key="2">
    <source>
        <dbReference type="EMBL" id="OAE31658.1"/>
    </source>
</evidence>
<feature type="compositionally biased region" description="Basic and acidic residues" evidence="1">
    <location>
        <begin position="49"/>
        <end position="59"/>
    </location>
</feature>
<accession>A0A176WEI3</accession>
<reference evidence="2" key="1">
    <citation type="submission" date="2016-03" db="EMBL/GenBank/DDBJ databases">
        <title>Mechanisms controlling the formation of the plant cell surface in tip-growing cells are functionally conserved among land plants.</title>
        <authorList>
            <person name="Honkanen S."/>
            <person name="Jones V.A."/>
            <person name="Morieri G."/>
            <person name="Champion C."/>
            <person name="Hetherington A.J."/>
            <person name="Kelly S."/>
            <person name="Saint-Marcoux D."/>
            <person name="Proust H."/>
            <person name="Prescott H."/>
            <person name="Dolan L."/>
        </authorList>
    </citation>
    <scope>NUCLEOTIDE SEQUENCE [LARGE SCALE GENOMIC DNA]</scope>
    <source>
        <tissue evidence="2">Whole gametophyte</tissue>
    </source>
</reference>
<feature type="compositionally biased region" description="Acidic residues" evidence="1">
    <location>
        <begin position="125"/>
        <end position="135"/>
    </location>
</feature>
<evidence type="ECO:0000313" key="3">
    <source>
        <dbReference type="Proteomes" id="UP000077202"/>
    </source>
</evidence>
<feature type="region of interest" description="Disordered" evidence="1">
    <location>
        <begin position="123"/>
        <end position="148"/>
    </location>
</feature>
<organism evidence="2 3">
    <name type="scientific">Marchantia polymorpha subsp. ruderalis</name>
    <dbReference type="NCBI Taxonomy" id="1480154"/>
    <lineage>
        <taxon>Eukaryota</taxon>
        <taxon>Viridiplantae</taxon>
        <taxon>Streptophyta</taxon>
        <taxon>Embryophyta</taxon>
        <taxon>Marchantiophyta</taxon>
        <taxon>Marchantiopsida</taxon>
        <taxon>Marchantiidae</taxon>
        <taxon>Marchantiales</taxon>
        <taxon>Marchantiaceae</taxon>
        <taxon>Marchantia</taxon>
    </lineage>
</organism>
<comment type="caution">
    <text evidence="2">The sequence shown here is derived from an EMBL/GenBank/DDBJ whole genome shotgun (WGS) entry which is preliminary data.</text>
</comment>
<dbReference type="EMBL" id="LVLJ01000986">
    <property type="protein sequence ID" value="OAE31658.1"/>
    <property type="molecule type" value="Genomic_DNA"/>
</dbReference>
<feature type="compositionally biased region" description="Basic and acidic residues" evidence="1">
    <location>
        <begin position="1"/>
        <end position="18"/>
    </location>
</feature>
<dbReference type="Proteomes" id="UP000077202">
    <property type="component" value="Unassembled WGS sequence"/>
</dbReference>
<feature type="region of interest" description="Disordered" evidence="1">
    <location>
        <begin position="1"/>
        <end position="59"/>
    </location>
</feature>
<evidence type="ECO:0000256" key="1">
    <source>
        <dbReference type="SAM" id="MobiDB-lite"/>
    </source>
</evidence>
<gene>
    <name evidence="2" type="ORF">AXG93_3384s1320</name>
</gene>
<sequence>MKEKGKCKHIDHGVEKRSSSPWNSRSAVANGEKQNSEESSRKKIGSRRARNEPETEEKGYWVGCSSLSERRSVPFAFPSGRNHEPGSPRPYRLQRFGVRGEDDVDDYHVPKDRFSSFVRTYSVEKEEEEEEEEGGEVGSGKSTEVGGPWHKVEEDSVIGVRSHACLRRLQVSPGEDSTDLLLRLRLLLLLLSRCARSRASHSFPWPSRRLLFPLPGDRSLCSSLTDPIRRSPSLSRLAGDGSAHLSLTDRPVALVCSCYSGSQVSFSATATQFSQSGYLHEVVGRRQFYSSLLPFGAFRFLSGFSREDLDGLRGCSVSSDYF</sequence>
<proteinExistence type="predicted"/>
<name>A0A176WEI3_MARPO</name>
<protein>
    <submittedName>
        <fullName evidence="2">Uncharacterized protein</fullName>
    </submittedName>
</protein>